<dbReference type="AlphaFoldDB" id="A0A399J9B8"/>
<comment type="caution">
    <text evidence="3">The sequence shown here is derived from an EMBL/GenBank/DDBJ whole genome shotgun (WGS) entry which is preliminary data.</text>
</comment>
<dbReference type="InterPro" id="IPR010119">
    <property type="entry name" value="Gluconeogen_factor"/>
</dbReference>
<dbReference type="GO" id="GO:0005737">
    <property type="term" value="C:cytoplasm"/>
    <property type="evidence" value="ECO:0007669"/>
    <property type="project" value="UniProtKB-SubCell"/>
</dbReference>
<dbReference type="NCBIfam" id="TIGR01826">
    <property type="entry name" value="CofD_related"/>
    <property type="match status" value="1"/>
</dbReference>
<dbReference type="InterPro" id="IPR038136">
    <property type="entry name" value="CofD-like_dom_sf"/>
</dbReference>
<comment type="function">
    <text evidence="2">Required for morphogenesis under gluconeogenic growth conditions.</text>
</comment>
<dbReference type="Proteomes" id="UP000265419">
    <property type="component" value="Unassembled WGS sequence"/>
</dbReference>
<comment type="similarity">
    <text evidence="2">Belongs to the gluconeogenesis factor family.</text>
</comment>
<keyword evidence="4" id="KW-1185">Reference proteome</keyword>
<reference evidence="3 4" key="1">
    <citation type="submission" date="2018-07" db="EMBL/GenBank/DDBJ databases">
        <title>Arthrobacter sp. nov., isolated from raw cow's milk with high bacterial count.</title>
        <authorList>
            <person name="Hahne J."/>
            <person name="Isele D."/>
            <person name="Lipski A."/>
        </authorList>
    </citation>
    <scope>NUCLEOTIDE SEQUENCE [LARGE SCALE GENOMIC DNA]</scope>
    <source>
        <strain evidence="3 4">JZ R-35</strain>
    </source>
</reference>
<dbReference type="PANTHER" id="PTHR30135">
    <property type="entry name" value="UNCHARACTERIZED PROTEIN YVCK-RELATED"/>
    <property type="match status" value="1"/>
</dbReference>
<accession>A0A399J9B8</accession>
<dbReference type="CDD" id="cd07187">
    <property type="entry name" value="YvcK_like"/>
    <property type="match status" value="1"/>
</dbReference>
<sequence>MLAPKLSPHAPAAQWKVTALGGGHGLSASLQALRRLDTDLTAIVTVADDGGSSGTLRDEFGVLPPGDLRMALAALCDDTEWGRTWADVMQHRFASRPESARTLDRHALGNLLIVALWEMLQDPVEGLRWAGSLLGARGRVLPVSTTPLTIHGTVLSQSADGALSSRAVVGQVELARAAQKGRVTEIGLDPAGAPGTPEALEAIMEADWNVLGPGSWFTSVLPHLLLPDVRRALEQSKAKTLVTMNLTTDTSETLELDAADHLDLIRRYAPQLRVDAVLADPTSVEDVSRFREAAHRLGARVFFDRVGQRDGQPIHDPLRLAAAYRDVISSF</sequence>
<gene>
    <name evidence="3" type="ORF">DWB68_08590</name>
</gene>
<dbReference type="Gene3D" id="3.40.50.10680">
    <property type="entry name" value="CofD-like domains"/>
    <property type="match status" value="1"/>
</dbReference>
<comment type="subcellular location">
    <subcellularLocation>
        <location evidence="2">Cytoplasm</location>
    </subcellularLocation>
</comment>
<name>A0A399J9B8_9MICC</name>
<dbReference type="Pfam" id="PF01933">
    <property type="entry name" value="CofD"/>
    <property type="match status" value="1"/>
</dbReference>
<evidence type="ECO:0000313" key="3">
    <source>
        <dbReference type="EMBL" id="RII42191.1"/>
    </source>
</evidence>
<dbReference type="SUPFAM" id="SSF142338">
    <property type="entry name" value="CofD-like"/>
    <property type="match status" value="1"/>
</dbReference>
<dbReference type="EMBL" id="QQXK01000015">
    <property type="protein sequence ID" value="RII42191.1"/>
    <property type="molecule type" value="Genomic_DNA"/>
</dbReference>
<dbReference type="InterPro" id="IPR002882">
    <property type="entry name" value="CofD"/>
</dbReference>
<protein>
    <recommendedName>
        <fullName evidence="2">Putative gluconeogenesis factor</fullName>
    </recommendedName>
</protein>
<evidence type="ECO:0000313" key="4">
    <source>
        <dbReference type="Proteomes" id="UP000265419"/>
    </source>
</evidence>
<organism evidence="3 4">
    <name type="scientific">Galactobacter valiniphilus</name>
    <dbReference type="NCBI Taxonomy" id="2676122"/>
    <lineage>
        <taxon>Bacteria</taxon>
        <taxon>Bacillati</taxon>
        <taxon>Actinomycetota</taxon>
        <taxon>Actinomycetes</taxon>
        <taxon>Micrococcales</taxon>
        <taxon>Micrococcaceae</taxon>
        <taxon>Galactobacter</taxon>
    </lineage>
</organism>
<dbReference type="PANTHER" id="PTHR30135:SF3">
    <property type="entry name" value="GLUCONEOGENESIS FACTOR-RELATED"/>
    <property type="match status" value="1"/>
</dbReference>
<evidence type="ECO:0000256" key="1">
    <source>
        <dbReference type="ARBA" id="ARBA00022490"/>
    </source>
</evidence>
<proteinExistence type="inferred from homology"/>
<dbReference type="HAMAP" id="MF_00973">
    <property type="entry name" value="Gluconeogen_factor"/>
    <property type="match status" value="1"/>
</dbReference>
<dbReference type="GO" id="GO:0008360">
    <property type="term" value="P:regulation of cell shape"/>
    <property type="evidence" value="ECO:0007669"/>
    <property type="project" value="UniProtKB-UniRule"/>
</dbReference>
<keyword evidence="1 2" id="KW-0963">Cytoplasm</keyword>
<dbReference type="GO" id="GO:0043743">
    <property type="term" value="F:LPPG:FO 2-phospho-L-lactate transferase activity"/>
    <property type="evidence" value="ECO:0007669"/>
    <property type="project" value="InterPro"/>
</dbReference>
<evidence type="ECO:0000256" key="2">
    <source>
        <dbReference type="HAMAP-Rule" id="MF_00973"/>
    </source>
</evidence>